<keyword evidence="4 8" id="KW-0812">Transmembrane</keyword>
<feature type="transmembrane region" description="Helical" evidence="8">
    <location>
        <begin position="15"/>
        <end position="39"/>
    </location>
</feature>
<dbReference type="Pfam" id="PF00909">
    <property type="entry name" value="Ammonium_transp"/>
    <property type="match status" value="1"/>
</dbReference>
<evidence type="ECO:0000256" key="7">
    <source>
        <dbReference type="ARBA" id="ARBA00023177"/>
    </source>
</evidence>
<reference evidence="10" key="1">
    <citation type="submission" date="2018-06" db="EMBL/GenBank/DDBJ databases">
        <authorList>
            <person name="Zhirakovskaya E."/>
        </authorList>
    </citation>
    <scope>NUCLEOTIDE SEQUENCE</scope>
</reference>
<feature type="transmembrane region" description="Helical" evidence="8">
    <location>
        <begin position="140"/>
        <end position="157"/>
    </location>
</feature>
<dbReference type="PROSITE" id="PS01219">
    <property type="entry name" value="AMMONIUM_TRANSP"/>
    <property type="match status" value="1"/>
</dbReference>
<evidence type="ECO:0000256" key="1">
    <source>
        <dbReference type="ARBA" id="ARBA00004141"/>
    </source>
</evidence>
<feature type="transmembrane region" description="Helical" evidence="8">
    <location>
        <begin position="116"/>
        <end position="135"/>
    </location>
</feature>
<dbReference type="InterPro" id="IPR029020">
    <property type="entry name" value="Ammonium/urea_transptr"/>
</dbReference>
<evidence type="ECO:0000256" key="5">
    <source>
        <dbReference type="ARBA" id="ARBA00022989"/>
    </source>
</evidence>
<feature type="transmembrane region" description="Helical" evidence="8">
    <location>
        <begin position="51"/>
        <end position="70"/>
    </location>
</feature>
<feature type="transmembrane region" description="Helical" evidence="8">
    <location>
        <begin position="392"/>
        <end position="413"/>
    </location>
</feature>
<proteinExistence type="inferred from homology"/>
<organism evidence="10">
    <name type="scientific">hydrothermal vent metagenome</name>
    <dbReference type="NCBI Taxonomy" id="652676"/>
    <lineage>
        <taxon>unclassified sequences</taxon>
        <taxon>metagenomes</taxon>
        <taxon>ecological metagenomes</taxon>
    </lineage>
</organism>
<feature type="transmembrane region" description="Helical" evidence="8">
    <location>
        <begin position="202"/>
        <end position="223"/>
    </location>
</feature>
<dbReference type="InterPro" id="IPR018047">
    <property type="entry name" value="Ammonium_transpt_CS"/>
</dbReference>
<dbReference type="GO" id="GO:0008519">
    <property type="term" value="F:ammonium channel activity"/>
    <property type="evidence" value="ECO:0007669"/>
    <property type="project" value="InterPro"/>
</dbReference>
<comment type="similarity">
    <text evidence="2">Belongs to the ammonia transporter channel (TC 1.A.11.2) family.</text>
</comment>
<comment type="subcellular location">
    <subcellularLocation>
        <location evidence="1">Membrane</location>
        <topology evidence="1">Multi-pass membrane protein</topology>
    </subcellularLocation>
</comment>
<dbReference type="PANTHER" id="PTHR11730:SF62">
    <property type="entry name" value="AMMONIUM TRANSPORTER SLL1017-RELATED"/>
    <property type="match status" value="1"/>
</dbReference>
<dbReference type="GO" id="GO:0016020">
    <property type="term" value="C:membrane"/>
    <property type="evidence" value="ECO:0007669"/>
    <property type="project" value="UniProtKB-SubCell"/>
</dbReference>
<dbReference type="PANTHER" id="PTHR11730">
    <property type="entry name" value="AMMONIUM TRANSPORTER"/>
    <property type="match status" value="1"/>
</dbReference>
<dbReference type="EMBL" id="UOFN01000047">
    <property type="protein sequence ID" value="VAW75349.1"/>
    <property type="molecule type" value="Genomic_DNA"/>
</dbReference>
<gene>
    <name evidence="10" type="ORF">MNBD_GAMMA15-486</name>
</gene>
<dbReference type="InterPro" id="IPR019879">
    <property type="entry name" value="Ammonium_transptr_marine"/>
</dbReference>
<evidence type="ECO:0000256" key="3">
    <source>
        <dbReference type="ARBA" id="ARBA00022448"/>
    </source>
</evidence>
<evidence type="ECO:0000259" key="9">
    <source>
        <dbReference type="Pfam" id="PF00909"/>
    </source>
</evidence>
<keyword evidence="7" id="KW-0924">Ammonia transport</keyword>
<dbReference type="Gene3D" id="1.10.3430.10">
    <property type="entry name" value="Ammonium transporter AmtB like domains"/>
    <property type="match status" value="1"/>
</dbReference>
<protein>
    <submittedName>
        <fullName evidence="10">Ammonium transporter</fullName>
    </submittedName>
</protein>
<evidence type="ECO:0000256" key="8">
    <source>
        <dbReference type="SAM" id="Phobius"/>
    </source>
</evidence>
<feature type="transmembrane region" description="Helical" evidence="8">
    <location>
        <begin position="307"/>
        <end position="325"/>
    </location>
</feature>
<feature type="transmembrane region" description="Helical" evidence="8">
    <location>
        <begin position="281"/>
        <end position="300"/>
    </location>
</feature>
<dbReference type="InterPro" id="IPR024041">
    <property type="entry name" value="NH4_transpt_AmtB-like_dom"/>
</dbReference>
<accession>A0A3B0YM52</accession>
<feature type="transmembrane region" description="Helical" evidence="8">
    <location>
        <begin position="331"/>
        <end position="353"/>
    </location>
</feature>
<dbReference type="GO" id="GO:0097272">
    <property type="term" value="P:ammonium homeostasis"/>
    <property type="evidence" value="ECO:0007669"/>
    <property type="project" value="TreeGrafter"/>
</dbReference>
<name>A0A3B0YM52_9ZZZZ</name>
<dbReference type="AlphaFoldDB" id="A0A3B0YM52"/>
<keyword evidence="5 8" id="KW-1133">Transmembrane helix</keyword>
<feature type="domain" description="Ammonium transporter AmtB-like" evidence="9">
    <location>
        <begin position="17"/>
        <end position="440"/>
    </location>
</feature>
<evidence type="ECO:0000256" key="2">
    <source>
        <dbReference type="ARBA" id="ARBA00005887"/>
    </source>
</evidence>
<evidence type="ECO:0000256" key="6">
    <source>
        <dbReference type="ARBA" id="ARBA00023136"/>
    </source>
</evidence>
<dbReference type="SUPFAM" id="SSF111352">
    <property type="entry name" value="Ammonium transporter"/>
    <property type="match status" value="1"/>
</dbReference>
<evidence type="ECO:0000313" key="10">
    <source>
        <dbReference type="EMBL" id="VAW75349.1"/>
    </source>
</evidence>
<keyword evidence="3" id="KW-0813">Transport</keyword>
<dbReference type="NCBIfam" id="TIGR03644">
    <property type="entry name" value="marine_trans_1"/>
    <property type="match status" value="1"/>
</dbReference>
<feature type="transmembrane region" description="Helical" evidence="8">
    <location>
        <begin position="362"/>
        <end position="380"/>
    </location>
</feature>
<keyword evidence="6 8" id="KW-0472">Membrane</keyword>
<sequence length="451" mass="46721">MENQIFELQYAMDTFYFLVMGALVMWMAAGFSMLEAGLVRAKNTTEILTKNIMLFAIACTAYMVVGYDIMYGGGTFLSGIGTGGEADADAMVAAALAASAENGFGGDSVYSGASDFFFQVVFVATAMSIVSGAVAERMKLWAFGLFAIVMTAFIYPMEGAWTWGGGVEGSMGEFGVFGLYALGDEITTAAGEVIKGYGFSDFAGSGIVHLAGAAAALAGVLLLGARKGKYGPNGEIHPIPGANLPMATLGTFILWMGWFGFNGGSVLKLGDMASANSVAMVFLNTNAAAAGGVLVALVVARMLFGKADLTMALNGALAGLVAITAEPSTPTALGATLIGGVGGAIVVFSIILLDKLRIDDPVGAISVHGTVGMWGLMAVPLTNDGATFGGQFMGLITIFIWVFSVSFATWYAIKMIMGIRVTEEEEFEGVDLAECGMEAYPEFTGSRGSGM</sequence>
<feature type="transmembrane region" description="Helical" evidence="8">
    <location>
        <begin position="244"/>
        <end position="261"/>
    </location>
</feature>
<evidence type="ECO:0000256" key="4">
    <source>
        <dbReference type="ARBA" id="ARBA00022692"/>
    </source>
</evidence>